<reference evidence="8 9" key="1">
    <citation type="journal article" date="2012" name="Stand. Genomic Sci.">
        <title>Complete genome sequence of the facultatively chemolithoautotrophic and methylotrophic alpha Proteobacterium Starkeya novella type strain (ATCC 8093(T)).</title>
        <authorList>
            <person name="Kappler U."/>
            <person name="Davenport K."/>
            <person name="Beatson S."/>
            <person name="Lucas S."/>
            <person name="Lapidus A."/>
            <person name="Copeland A."/>
            <person name="Berry K.W."/>
            <person name="Glavina Del Rio T."/>
            <person name="Hammon N."/>
            <person name="Dalin E."/>
            <person name="Tice H."/>
            <person name="Pitluck S."/>
            <person name="Richardson P."/>
            <person name="Bruce D."/>
            <person name="Goodwin L.A."/>
            <person name="Han C."/>
            <person name="Tapia R."/>
            <person name="Detter J.C."/>
            <person name="Chang Y.J."/>
            <person name="Jeffries C.D."/>
            <person name="Land M."/>
            <person name="Hauser L."/>
            <person name="Kyrpides N.C."/>
            <person name="Goker M."/>
            <person name="Ivanova N."/>
            <person name="Klenk H.P."/>
            <person name="Woyke T."/>
        </authorList>
    </citation>
    <scope>NUCLEOTIDE SEQUENCE [LARGE SCALE GENOMIC DNA]</scope>
    <source>
        <strain evidence="9">ATCC 8093 / DSM 506 / JCM 20403 / CCM 1077 / IAM 12100 / NBRC 12443 / NCIMB 10456</strain>
    </source>
</reference>
<evidence type="ECO:0000313" key="8">
    <source>
        <dbReference type="EMBL" id="ADH91418.1"/>
    </source>
</evidence>
<dbReference type="InterPro" id="IPR006726">
    <property type="entry name" value="PHBA_efflux_AaeB/fusaric-R"/>
</dbReference>
<dbReference type="eggNOG" id="COG1289">
    <property type="taxonomic scope" value="Bacteria"/>
</dbReference>
<dbReference type="KEGG" id="sno:Snov_4148"/>
<dbReference type="Proteomes" id="UP000006633">
    <property type="component" value="Chromosome"/>
</dbReference>
<dbReference type="Pfam" id="PF04632">
    <property type="entry name" value="FUSC"/>
    <property type="match status" value="2"/>
</dbReference>
<dbReference type="GO" id="GO:0005886">
    <property type="term" value="C:plasma membrane"/>
    <property type="evidence" value="ECO:0007669"/>
    <property type="project" value="UniProtKB-SubCell"/>
</dbReference>
<evidence type="ECO:0000313" key="9">
    <source>
        <dbReference type="Proteomes" id="UP000006633"/>
    </source>
</evidence>
<sequence>MTAVADAQPLTFAGFPGSSWAFALRTWLALVIALYASFWLELDAPYSSALTVAILAIPTRGQTMEKAGFRLLGTVIGCAASIAIVGLFTQTQVLLLAALAIWIGACVYLAALLDGNRAYMAGLGVITVALVALEHLDDPQDIFDAATGRGAAIVVGILAVAFVNDLSAAPDYYPQVLAKLCDLHRRIAGYAERSVGGETLPATMAAGLLRELTLLRPDITGLATESSAGPARSAAARAAMVNLVAMFATARALEGQPTASPCASTLTDELLRKHAEVRGNLAALRAGERPVHERHAPVYRSRRIALANGLRAVVYFALASAFFVIAGWPSANAALALLAILIGLSATMPDPAVTIRLAVIAAPVSCLLAGVLEFVVLDGVDAFPLLALALAPFVMGSALLMTRPNPVLAGFGRINLVFIVLLFLPTNPQSYDPQAFLFTCLFLLLATLLLAAIQIVLPPLSGERRIRWLAKSARRDLAALETGAGPCLAPEEAAFRDAARIGEMMMAGGSAPQNQPAVTQAIACFDHAARMRLCADHPVAKREP</sequence>
<dbReference type="AlphaFoldDB" id="D7A1J3"/>
<keyword evidence="5 7" id="KW-1133">Transmembrane helix</keyword>
<accession>D7A1J3</accession>
<organism evidence="8 9">
    <name type="scientific">Ancylobacter novellus (strain ATCC 8093 / DSM 506 / JCM 20403 / CCM 1077 / IAM 12100 / NBRC 12443 / NCIMB 10456)</name>
    <name type="common">Starkeya novella</name>
    <dbReference type="NCBI Taxonomy" id="639283"/>
    <lineage>
        <taxon>Bacteria</taxon>
        <taxon>Pseudomonadati</taxon>
        <taxon>Pseudomonadota</taxon>
        <taxon>Alphaproteobacteria</taxon>
        <taxon>Hyphomicrobiales</taxon>
        <taxon>Xanthobacteraceae</taxon>
        <taxon>Ancylobacter</taxon>
    </lineage>
</organism>
<evidence type="ECO:0000256" key="3">
    <source>
        <dbReference type="ARBA" id="ARBA00022475"/>
    </source>
</evidence>
<name>D7A1J3_ANCN5</name>
<proteinExistence type="predicted"/>
<gene>
    <name evidence="8" type="ordered locus">Snov_4148</name>
</gene>
<keyword evidence="3" id="KW-1003">Cell membrane</keyword>
<feature type="transmembrane region" description="Helical" evidence="7">
    <location>
        <begin position="20"/>
        <end position="40"/>
    </location>
</feature>
<dbReference type="GO" id="GO:0022857">
    <property type="term" value="F:transmembrane transporter activity"/>
    <property type="evidence" value="ECO:0007669"/>
    <property type="project" value="InterPro"/>
</dbReference>
<keyword evidence="6 7" id="KW-0472">Membrane</keyword>
<evidence type="ECO:0000256" key="4">
    <source>
        <dbReference type="ARBA" id="ARBA00022692"/>
    </source>
</evidence>
<feature type="transmembrane region" description="Helical" evidence="7">
    <location>
        <begin position="304"/>
        <end position="325"/>
    </location>
</feature>
<evidence type="ECO:0000256" key="7">
    <source>
        <dbReference type="SAM" id="Phobius"/>
    </source>
</evidence>
<feature type="transmembrane region" description="Helical" evidence="7">
    <location>
        <begin position="436"/>
        <end position="457"/>
    </location>
</feature>
<feature type="transmembrane region" description="Helical" evidence="7">
    <location>
        <begin position="407"/>
        <end position="424"/>
    </location>
</feature>
<evidence type="ECO:0000256" key="6">
    <source>
        <dbReference type="ARBA" id="ARBA00023136"/>
    </source>
</evidence>
<dbReference type="PANTHER" id="PTHR30509:SF9">
    <property type="entry name" value="MULTIDRUG RESISTANCE PROTEIN MDTO"/>
    <property type="match status" value="1"/>
</dbReference>
<keyword evidence="9" id="KW-1185">Reference proteome</keyword>
<evidence type="ECO:0000256" key="5">
    <source>
        <dbReference type="ARBA" id="ARBA00022989"/>
    </source>
</evidence>
<dbReference type="EMBL" id="CP002026">
    <property type="protein sequence ID" value="ADH91418.1"/>
    <property type="molecule type" value="Genomic_DNA"/>
</dbReference>
<dbReference type="STRING" id="639283.Snov_4148"/>
<feature type="transmembrane region" description="Helical" evidence="7">
    <location>
        <begin position="331"/>
        <end position="348"/>
    </location>
</feature>
<feature type="transmembrane region" description="Helical" evidence="7">
    <location>
        <begin position="118"/>
        <end position="136"/>
    </location>
</feature>
<feature type="transmembrane region" description="Helical" evidence="7">
    <location>
        <begin position="69"/>
        <end position="88"/>
    </location>
</feature>
<feature type="transmembrane region" description="Helical" evidence="7">
    <location>
        <begin position="142"/>
        <end position="163"/>
    </location>
</feature>
<feature type="transmembrane region" description="Helical" evidence="7">
    <location>
        <begin position="382"/>
        <end position="400"/>
    </location>
</feature>
<dbReference type="RefSeq" id="WP_013168919.1">
    <property type="nucleotide sequence ID" value="NC_014217.1"/>
</dbReference>
<protein>
    <submittedName>
        <fullName evidence="8">Fusaric acid resistance protein conserved region</fullName>
    </submittedName>
</protein>
<feature type="transmembrane region" description="Helical" evidence="7">
    <location>
        <begin position="355"/>
        <end position="376"/>
    </location>
</feature>
<dbReference type="PANTHER" id="PTHR30509">
    <property type="entry name" value="P-HYDROXYBENZOIC ACID EFFLUX PUMP SUBUNIT-RELATED"/>
    <property type="match status" value="1"/>
</dbReference>
<keyword evidence="4 7" id="KW-0812">Transmembrane</keyword>
<keyword evidence="2" id="KW-0813">Transport</keyword>
<evidence type="ECO:0000256" key="2">
    <source>
        <dbReference type="ARBA" id="ARBA00022448"/>
    </source>
</evidence>
<feature type="transmembrane region" description="Helical" evidence="7">
    <location>
        <begin position="94"/>
        <end position="111"/>
    </location>
</feature>
<dbReference type="HOGENOM" id="CLU_013927_1_0_5"/>
<comment type="subcellular location">
    <subcellularLocation>
        <location evidence="1">Cell membrane</location>
        <topology evidence="1">Multi-pass membrane protein</topology>
    </subcellularLocation>
</comment>
<evidence type="ECO:0000256" key="1">
    <source>
        <dbReference type="ARBA" id="ARBA00004651"/>
    </source>
</evidence>